<accession>A0A1M5FYY5</accession>
<comment type="similarity">
    <text evidence="2">Belongs to the UPF0324 family.</text>
</comment>
<keyword evidence="3" id="KW-1003">Cell membrane</keyword>
<comment type="subcellular location">
    <subcellularLocation>
        <location evidence="1">Cell membrane</location>
        <topology evidence="1">Multi-pass membrane protein</topology>
    </subcellularLocation>
</comment>
<keyword evidence="4 7" id="KW-0812">Transmembrane</keyword>
<feature type="transmembrane region" description="Helical" evidence="7">
    <location>
        <begin position="156"/>
        <end position="177"/>
    </location>
</feature>
<feature type="transmembrane region" description="Helical" evidence="7">
    <location>
        <begin position="75"/>
        <end position="93"/>
    </location>
</feature>
<evidence type="ECO:0000256" key="1">
    <source>
        <dbReference type="ARBA" id="ARBA00004651"/>
    </source>
</evidence>
<dbReference type="InterPro" id="IPR018383">
    <property type="entry name" value="UPF0324_pro"/>
</dbReference>
<evidence type="ECO:0000256" key="3">
    <source>
        <dbReference type="ARBA" id="ARBA00022475"/>
    </source>
</evidence>
<keyword evidence="9" id="KW-1185">Reference proteome</keyword>
<organism evidence="8 9">
    <name type="scientific">Vibrio gazogenes DSM 21264 = NBRC 103151</name>
    <dbReference type="NCBI Taxonomy" id="1123492"/>
    <lineage>
        <taxon>Bacteria</taxon>
        <taxon>Pseudomonadati</taxon>
        <taxon>Pseudomonadota</taxon>
        <taxon>Gammaproteobacteria</taxon>
        <taxon>Vibrionales</taxon>
        <taxon>Vibrionaceae</taxon>
        <taxon>Vibrio</taxon>
    </lineage>
</organism>
<sequence>MAPLFRRLFSSTFSCKTSDMLKNACQLKNIPFVLGLLVCTTAYITSPTALVIGFFLTTLGMVPQGIPLAKITKKLLAYSIIGLGFGIPLQTALTVTTHGLGLIVASLFTTLLIGWFVSVRVGLMRKTGYLIASGTAICGGSAIAAVAPAIDADDDQIGLALGTIFVLNSLALFIFPAIGHLLNMSQETFGTWAAIAIHDTSSVVGAASAYGETALKTATTLKLARALWIIPVTFISTFLFRSESRKITIPYFILFYCAAIVFHDQLPQFSAIYHGIFALAKQTLVICLFLIGCSLSLSKLRQAGPRPLLFGVGLWVLISVSSLSWIMLAQ</sequence>
<proteinExistence type="inferred from homology"/>
<feature type="transmembrane region" description="Helical" evidence="7">
    <location>
        <begin position="272"/>
        <end position="296"/>
    </location>
</feature>
<reference evidence="9" key="1">
    <citation type="submission" date="2016-11" db="EMBL/GenBank/DDBJ databases">
        <authorList>
            <person name="Varghese N."/>
            <person name="Submissions S."/>
        </authorList>
    </citation>
    <scope>NUCLEOTIDE SEQUENCE [LARGE SCALE GENOMIC DNA]</scope>
    <source>
        <strain evidence="9">DSM 21264</strain>
    </source>
</reference>
<name>A0A1M5FYY5_VIBGA</name>
<feature type="transmembrane region" description="Helical" evidence="7">
    <location>
        <begin position="99"/>
        <end position="117"/>
    </location>
</feature>
<dbReference type="Proteomes" id="UP000184159">
    <property type="component" value="Unassembled WGS sequence"/>
</dbReference>
<dbReference type="GO" id="GO:0005886">
    <property type="term" value="C:plasma membrane"/>
    <property type="evidence" value="ECO:0007669"/>
    <property type="project" value="UniProtKB-SubCell"/>
</dbReference>
<keyword evidence="6 7" id="KW-0472">Membrane</keyword>
<evidence type="ECO:0000256" key="5">
    <source>
        <dbReference type="ARBA" id="ARBA00022989"/>
    </source>
</evidence>
<dbReference type="AlphaFoldDB" id="A0A1M5FYY5"/>
<feature type="transmembrane region" description="Helical" evidence="7">
    <location>
        <begin position="30"/>
        <end position="63"/>
    </location>
</feature>
<feature type="transmembrane region" description="Helical" evidence="7">
    <location>
        <begin position="247"/>
        <end position="266"/>
    </location>
</feature>
<dbReference type="PANTHER" id="PTHR30106">
    <property type="entry name" value="INNER MEMBRANE PROTEIN YEIH-RELATED"/>
    <property type="match status" value="1"/>
</dbReference>
<evidence type="ECO:0000313" key="8">
    <source>
        <dbReference type="EMBL" id="SHF96686.1"/>
    </source>
</evidence>
<protein>
    <submittedName>
        <fullName evidence="8">Conserved hypothetical integral membrane protein</fullName>
    </submittedName>
</protein>
<dbReference type="PANTHER" id="PTHR30106:SF1">
    <property type="entry name" value="UPF0324 MEMBRANE PROTEIN FN0533"/>
    <property type="match status" value="1"/>
</dbReference>
<feature type="transmembrane region" description="Helical" evidence="7">
    <location>
        <begin position="189"/>
        <end position="211"/>
    </location>
</feature>
<keyword evidence="5 7" id="KW-1133">Transmembrane helix</keyword>
<dbReference type="EMBL" id="FQUH01000022">
    <property type="protein sequence ID" value="SHF96686.1"/>
    <property type="molecule type" value="Genomic_DNA"/>
</dbReference>
<feature type="transmembrane region" description="Helical" evidence="7">
    <location>
        <begin position="223"/>
        <end position="240"/>
    </location>
</feature>
<evidence type="ECO:0000256" key="6">
    <source>
        <dbReference type="ARBA" id="ARBA00023136"/>
    </source>
</evidence>
<feature type="transmembrane region" description="Helical" evidence="7">
    <location>
        <begin position="308"/>
        <end position="328"/>
    </location>
</feature>
<evidence type="ECO:0000256" key="7">
    <source>
        <dbReference type="SAM" id="Phobius"/>
    </source>
</evidence>
<gene>
    <name evidence="8" type="ORF">SAMN02745781_03629</name>
</gene>
<feature type="transmembrane region" description="Helical" evidence="7">
    <location>
        <begin position="129"/>
        <end position="150"/>
    </location>
</feature>
<evidence type="ECO:0000313" key="9">
    <source>
        <dbReference type="Proteomes" id="UP000184159"/>
    </source>
</evidence>
<evidence type="ECO:0000256" key="4">
    <source>
        <dbReference type="ARBA" id="ARBA00022692"/>
    </source>
</evidence>
<evidence type="ECO:0000256" key="2">
    <source>
        <dbReference type="ARBA" id="ARBA00007977"/>
    </source>
</evidence>
<dbReference type="Pfam" id="PF03601">
    <property type="entry name" value="Cons_hypoth698"/>
    <property type="match status" value="1"/>
</dbReference>